<evidence type="ECO:0000256" key="13">
    <source>
        <dbReference type="ARBA" id="ARBA00023180"/>
    </source>
</evidence>
<proteinExistence type="inferred from homology"/>
<dbReference type="GO" id="GO:0006493">
    <property type="term" value="P:protein O-linked glycosylation"/>
    <property type="evidence" value="ECO:0007669"/>
    <property type="project" value="TreeGrafter"/>
</dbReference>
<keyword evidence="13" id="KW-0325">Glycoprotein</keyword>
<organism evidence="16 17">
    <name type="scientific">Camelus dromedarius</name>
    <name type="common">Dromedary</name>
    <name type="synonym">Arabian camel</name>
    <dbReference type="NCBI Taxonomy" id="9838"/>
    <lineage>
        <taxon>Eukaryota</taxon>
        <taxon>Metazoa</taxon>
        <taxon>Chordata</taxon>
        <taxon>Craniata</taxon>
        <taxon>Vertebrata</taxon>
        <taxon>Euteleostomi</taxon>
        <taxon>Mammalia</taxon>
        <taxon>Eutheria</taxon>
        <taxon>Laurasiatheria</taxon>
        <taxon>Artiodactyla</taxon>
        <taxon>Tylopoda</taxon>
        <taxon>Camelidae</taxon>
        <taxon>Camelus</taxon>
    </lineage>
</organism>
<keyword evidence="9" id="KW-0735">Signal-anchor</keyword>
<evidence type="ECO:0000256" key="7">
    <source>
        <dbReference type="ARBA" id="ARBA00022692"/>
    </source>
</evidence>
<dbReference type="GO" id="GO:0005783">
    <property type="term" value="C:endoplasmic reticulum"/>
    <property type="evidence" value="ECO:0007669"/>
    <property type="project" value="UniProtKB-SubCell"/>
</dbReference>
<keyword evidence="7" id="KW-0812">Transmembrane</keyword>
<gene>
    <name evidence="16" type="ORF">Cadr_000008785</name>
</gene>
<dbReference type="PANTHER" id="PTHR11214">
    <property type="entry name" value="BETA-1,3-N-ACETYLGLUCOSAMINYLTRANSFERASE"/>
    <property type="match status" value="1"/>
</dbReference>
<dbReference type="Pfam" id="PF01762">
    <property type="entry name" value="Galactosyl_T"/>
    <property type="match status" value="1"/>
</dbReference>
<evidence type="ECO:0000256" key="5">
    <source>
        <dbReference type="ARBA" id="ARBA00022676"/>
    </source>
</evidence>
<dbReference type="EMBL" id="JWIN03000011">
    <property type="protein sequence ID" value="KAB1270987.1"/>
    <property type="molecule type" value="Genomic_DNA"/>
</dbReference>
<comment type="pathway">
    <text evidence="3">Protein modification; protein glycosylation.</text>
</comment>
<protein>
    <recommendedName>
        <fullName evidence="15">Hexosyltransferase</fullName>
        <ecNumber evidence="15">2.4.1.-</ecNumber>
    </recommendedName>
</protein>
<evidence type="ECO:0000256" key="2">
    <source>
        <dbReference type="ARBA" id="ARBA00004323"/>
    </source>
</evidence>
<evidence type="ECO:0000256" key="12">
    <source>
        <dbReference type="ARBA" id="ARBA00023136"/>
    </source>
</evidence>
<evidence type="ECO:0000256" key="1">
    <source>
        <dbReference type="ARBA" id="ARBA00004240"/>
    </source>
</evidence>
<name>A0A5N4DIS0_CAMDR</name>
<dbReference type="PANTHER" id="PTHR11214:SF219">
    <property type="entry name" value="UDP-GALNAC:BETA-1,3-N-ACETYLGALACTOSAMINYLTRANSFERASE 2"/>
    <property type="match status" value="1"/>
</dbReference>
<keyword evidence="5 15" id="KW-0328">Glycosyltransferase</keyword>
<comment type="catalytic activity">
    <reaction evidence="14">
        <text>3-O-(N-acetyl-beta-D-glucosaminyl-(1-&gt;4)-alpha-D-mannosyl)-L-threonyl-[protein] + UDP-N-acetyl-alpha-D-galactosamine = 3-O-[beta-D-GalNAc-(1-&gt;3)-beta-D-GlcNAc-(1-&gt;4)-alpha-D-Man]-L-Thr-[protein] + UDP + H(+)</text>
        <dbReference type="Rhea" id="RHEA:37667"/>
        <dbReference type="Rhea" id="RHEA-COMP:13308"/>
        <dbReference type="Rhea" id="RHEA-COMP:13618"/>
        <dbReference type="ChEBI" id="CHEBI:15378"/>
        <dbReference type="ChEBI" id="CHEBI:58223"/>
        <dbReference type="ChEBI" id="CHEBI:67138"/>
        <dbReference type="ChEBI" id="CHEBI:136709"/>
        <dbReference type="ChEBI" id="CHEBI:137540"/>
        <dbReference type="EC" id="2.4.1.313"/>
    </reaction>
</comment>
<evidence type="ECO:0000256" key="4">
    <source>
        <dbReference type="ARBA" id="ARBA00008661"/>
    </source>
</evidence>
<keyword evidence="8" id="KW-0256">Endoplasmic reticulum</keyword>
<evidence type="ECO:0000256" key="9">
    <source>
        <dbReference type="ARBA" id="ARBA00022968"/>
    </source>
</evidence>
<evidence type="ECO:0000313" key="17">
    <source>
        <dbReference type="Proteomes" id="UP000299084"/>
    </source>
</evidence>
<evidence type="ECO:0000256" key="6">
    <source>
        <dbReference type="ARBA" id="ARBA00022679"/>
    </source>
</evidence>
<dbReference type="GO" id="GO:0016758">
    <property type="term" value="F:hexosyltransferase activity"/>
    <property type="evidence" value="ECO:0007669"/>
    <property type="project" value="InterPro"/>
</dbReference>
<sequence length="202" mass="22682">MTEEGFSESLRNLYLSERSEGAIDGAPFLLSQVTILRPRNVPCVPYLADHGGGGGNQIQVLPPPPSPSPFCSNAAAHFSPTLFSFSEGEALLKNLHSRPRRLLDHISNLQEEDALLKEESHLHGDIVFVDVIDTYRNVPAKLLNFYRWDALTLIPLFANRTVETTDFDLLLKTDDDCYIDLEAVFNRIALKNLDGPNFWWGK</sequence>
<comment type="subcellular location">
    <subcellularLocation>
        <location evidence="1">Endoplasmic reticulum</location>
    </subcellularLocation>
    <subcellularLocation>
        <location evidence="2 15">Golgi apparatus membrane</location>
        <topology evidence="2 15">Single-pass type II membrane protein</topology>
    </subcellularLocation>
</comment>
<evidence type="ECO:0000256" key="11">
    <source>
        <dbReference type="ARBA" id="ARBA00023034"/>
    </source>
</evidence>
<dbReference type="Proteomes" id="UP000299084">
    <property type="component" value="Unassembled WGS sequence"/>
</dbReference>
<keyword evidence="6" id="KW-0808">Transferase</keyword>
<dbReference type="AlphaFoldDB" id="A0A5N4DIS0"/>
<evidence type="ECO:0000256" key="3">
    <source>
        <dbReference type="ARBA" id="ARBA00004922"/>
    </source>
</evidence>
<comment type="caution">
    <text evidence="16">The sequence shown here is derived from an EMBL/GenBank/DDBJ whole genome shotgun (WGS) entry which is preliminary data.</text>
</comment>
<keyword evidence="11 15" id="KW-0333">Golgi apparatus</keyword>
<keyword evidence="12" id="KW-0472">Membrane</keyword>
<evidence type="ECO:0000256" key="15">
    <source>
        <dbReference type="RuleBase" id="RU363063"/>
    </source>
</evidence>
<dbReference type="InterPro" id="IPR002659">
    <property type="entry name" value="Glyco_trans_31"/>
</dbReference>
<keyword evidence="17" id="KW-1185">Reference proteome</keyword>
<accession>A0A5N4DIS0</accession>
<evidence type="ECO:0000313" key="16">
    <source>
        <dbReference type="EMBL" id="KAB1270987.1"/>
    </source>
</evidence>
<evidence type="ECO:0000256" key="8">
    <source>
        <dbReference type="ARBA" id="ARBA00022824"/>
    </source>
</evidence>
<dbReference type="GO" id="GO:0000139">
    <property type="term" value="C:Golgi membrane"/>
    <property type="evidence" value="ECO:0007669"/>
    <property type="project" value="UniProtKB-SubCell"/>
</dbReference>
<keyword evidence="10" id="KW-1133">Transmembrane helix</keyword>
<reference evidence="16 17" key="1">
    <citation type="journal article" date="2019" name="Mol. Ecol. Resour.">
        <title>Improving Illumina assemblies with Hi-C and long reads: an example with the North African dromedary.</title>
        <authorList>
            <person name="Elbers J.P."/>
            <person name="Rogers M.F."/>
            <person name="Perelman P.L."/>
            <person name="Proskuryakova A.A."/>
            <person name="Serdyukova N.A."/>
            <person name="Johnson W.E."/>
            <person name="Horin P."/>
            <person name="Corander J."/>
            <person name="Murphy D."/>
            <person name="Burger P.A."/>
        </authorList>
    </citation>
    <scope>NUCLEOTIDE SEQUENCE [LARGE SCALE GENOMIC DNA]</scope>
    <source>
        <strain evidence="16">Drom800</strain>
        <tissue evidence="16">Blood</tissue>
    </source>
</reference>
<dbReference type="EC" id="2.4.1.-" evidence="15"/>
<evidence type="ECO:0000256" key="10">
    <source>
        <dbReference type="ARBA" id="ARBA00022989"/>
    </source>
</evidence>
<dbReference type="GO" id="GO:0008194">
    <property type="term" value="F:UDP-glycosyltransferase activity"/>
    <property type="evidence" value="ECO:0007669"/>
    <property type="project" value="TreeGrafter"/>
</dbReference>
<comment type="similarity">
    <text evidence="4 15">Belongs to the glycosyltransferase 31 family.</text>
</comment>
<evidence type="ECO:0000256" key="14">
    <source>
        <dbReference type="ARBA" id="ARBA00047667"/>
    </source>
</evidence>